<proteinExistence type="predicted"/>
<organism evidence="1 2">
    <name type="scientific">Melipona quadrifasciata</name>
    <dbReference type="NCBI Taxonomy" id="166423"/>
    <lineage>
        <taxon>Eukaryota</taxon>
        <taxon>Metazoa</taxon>
        <taxon>Ecdysozoa</taxon>
        <taxon>Arthropoda</taxon>
        <taxon>Hexapoda</taxon>
        <taxon>Insecta</taxon>
        <taxon>Pterygota</taxon>
        <taxon>Neoptera</taxon>
        <taxon>Endopterygota</taxon>
        <taxon>Hymenoptera</taxon>
        <taxon>Apocrita</taxon>
        <taxon>Aculeata</taxon>
        <taxon>Apoidea</taxon>
        <taxon>Anthophila</taxon>
        <taxon>Apidae</taxon>
        <taxon>Melipona</taxon>
    </lineage>
</organism>
<evidence type="ECO:0000313" key="2">
    <source>
        <dbReference type="Proteomes" id="UP000053105"/>
    </source>
</evidence>
<keyword evidence="2" id="KW-1185">Reference proteome</keyword>
<name>A0A0M8ZY27_9HYME</name>
<dbReference type="EMBL" id="KQ435798">
    <property type="protein sequence ID" value="KOX73460.1"/>
    <property type="molecule type" value="Genomic_DNA"/>
</dbReference>
<reference evidence="1 2" key="1">
    <citation type="submission" date="2015-07" db="EMBL/GenBank/DDBJ databases">
        <title>The genome of Melipona quadrifasciata.</title>
        <authorList>
            <person name="Pan H."/>
            <person name="Kapheim K."/>
        </authorList>
    </citation>
    <scope>NUCLEOTIDE SEQUENCE [LARGE SCALE GENOMIC DNA]</scope>
    <source>
        <strain evidence="1">0111107301</strain>
        <tissue evidence="1">Whole body</tissue>
    </source>
</reference>
<sequence length="190" mass="21703">MSFQHVTLFKFKAIVNVHCSFARVRDAKIKKRNKIGGKKLLVHPVVYSKRNMKINNAEITRKLDTLERSLDIWLGCYQNLLEIHSPVYCYFKLKELIYKGGILPEFANRSANPVGQRSMSGNVFEYQRKEQEIAGDNVPPQGYLLSAMWTAGEGGSVKFSCANYNLTNCLLPDEFTQMEFCCTITNHPNN</sequence>
<accession>A0A0M8ZY27</accession>
<dbReference type="AlphaFoldDB" id="A0A0M8ZY27"/>
<dbReference type="Proteomes" id="UP000053105">
    <property type="component" value="Unassembled WGS sequence"/>
</dbReference>
<protein>
    <submittedName>
        <fullName evidence="1">Uncharacterized protein</fullName>
    </submittedName>
</protein>
<evidence type="ECO:0000313" key="1">
    <source>
        <dbReference type="EMBL" id="KOX73460.1"/>
    </source>
</evidence>
<gene>
    <name evidence="1" type="ORF">WN51_14506</name>
</gene>